<dbReference type="PANTHER" id="PTHR11439:SF502">
    <property type="entry name" value="SECRETED RXLR EFFECTOR PROTEIN 161-LIKE"/>
    <property type="match status" value="1"/>
</dbReference>
<sequence>MLSRNIKFDKAKKSNWDKEEVESFNEIKSSKSMPREEDANQGGDSDVDSEFAVRGNRPLAEIYQRCNLAITDPISYEEAIECEEWRKAIKEKIHMIEKNKTWELVEKPEATKPDLMFSATLLSRFMSSPSQSLFATAKQVLRYVKGTAKLGVWYLNEVKLKGYVDSDWAGNRDDMKSSSGYLFSFGSGPFSWNSKKQEVVAQSTVKAEYISTASAANQALCQKTSC</sequence>
<keyword evidence="3" id="KW-1185">Reference proteome</keyword>
<accession>A0A6A6MZC9</accession>
<protein>
    <recommendedName>
        <fullName evidence="4">Reverse transcriptase Ty1/copia-type domain-containing protein</fullName>
    </recommendedName>
</protein>
<dbReference type="CDD" id="cd09272">
    <property type="entry name" value="RNase_HI_RT_Ty1"/>
    <property type="match status" value="1"/>
</dbReference>
<evidence type="ECO:0000256" key="1">
    <source>
        <dbReference type="SAM" id="MobiDB-lite"/>
    </source>
</evidence>
<organism evidence="2 3">
    <name type="scientific">Hevea brasiliensis</name>
    <name type="common">Para rubber tree</name>
    <name type="synonym">Siphonia brasiliensis</name>
    <dbReference type="NCBI Taxonomy" id="3981"/>
    <lineage>
        <taxon>Eukaryota</taxon>
        <taxon>Viridiplantae</taxon>
        <taxon>Streptophyta</taxon>
        <taxon>Embryophyta</taxon>
        <taxon>Tracheophyta</taxon>
        <taxon>Spermatophyta</taxon>
        <taxon>Magnoliopsida</taxon>
        <taxon>eudicotyledons</taxon>
        <taxon>Gunneridae</taxon>
        <taxon>Pentapetalae</taxon>
        <taxon>rosids</taxon>
        <taxon>fabids</taxon>
        <taxon>Malpighiales</taxon>
        <taxon>Euphorbiaceae</taxon>
        <taxon>Crotonoideae</taxon>
        <taxon>Micrandreae</taxon>
        <taxon>Hevea</taxon>
    </lineage>
</organism>
<dbReference type="PANTHER" id="PTHR11439">
    <property type="entry name" value="GAG-POL-RELATED RETROTRANSPOSON"/>
    <property type="match status" value="1"/>
</dbReference>
<gene>
    <name evidence="2" type="ORF">GH714_008015</name>
</gene>
<dbReference type="Proteomes" id="UP000467840">
    <property type="component" value="Chromosome 10"/>
</dbReference>
<reference evidence="2 3" key="1">
    <citation type="journal article" date="2020" name="Mol. Plant">
        <title>The Chromosome-Based Rubber Tree Genome Provides New Insights into Spurge Genome Evolution and Rubber Biosynthesis.</title>
        <authorList>
            <person name="Liu J."/>
            <person name="Shi C."/>
            <person name="Shi C.C."/>
            <person name="Li W."/>
            <person name="Zhang Q.J."/>
            <person name="Zhang Y."/>
            <person name="Li K."/>
            <person name="Lu H.F."/>
            <person name="Shi C."/>
            <person name="Zhu S.T."/>
            <person name="Xiao Z.Y."/>
            <person name="Nan H."/>
            <person name="Yue Y."/>
            <person name="Zhu X.G."/>
            <person name="Wu Y."/>
            <person name="Hong X.N."/>
            <person name="Fan G.Y."/>
            <person name="Tong Y."/>
            <person name="Zhang D."/>
            <person name="Mao C.L."/>
            <person name="Liu Y.L."/>
            <person name="Hao S.J."/>
            <person name="Liu W.Q."/>
            <person name="Lv M.Q."/>
            <person name="Zhang H.B."/>
            <person name="Liu Y."/>
            <person name="Hu-Tang G.R."/>
            <person name="Wang J.P."/>
            <person name="Wang J.H."/>
            <person name="Sun Y.H."/>
            <person name="Ni S.B."/>
            <person name="Chen W.B."/>
            <person name="Zhang X.C."/>
            <person name="Jiao Y.N."/>
            <person name="Eichler E.E."/>
            <person name="Li G.H."/>
            <person name="Liu X."/>
            <person name="Gao L.Z."/>
        </authorList>
    </citation>
    <scope>NUCLEOTIDE SEQUENCE [LARGE SCALE GENOMIC DNA]</scope>
    <source>
        <strain evidence="3">cv. GT1</strain>
        <tissue evidence="2">Leaf</tissue>
    </source>
</reference>
<dbReference type="AlphaFoldDB" id="A0A6A6MZC9"/>
<evidence type="ECO:0000313" key="3">
    <source>
        <dbReference type="Proteomes" id="UP000467840"/>
    </source>
</evidence>
<evidence type="ECO:0008006" key="4">
    <source>
        <dbReference type="Google" id="ProtNLM"/>
    </source>
</evidence>
<feature type="region of interest" description="Disordered" evidence="1">
    <location>
        <begin position="23"/>
        <end position="50"/>
    </location>
</feature>
<evidence type="ECO:0000313" key="2">
    <source>
        <dbReference type="EMBL" id="KAF2318467.1"/>
    </source>
</evidence>
<comment type="caution">
    <text evidence="2">The sequence shown here is derived from an EMBL/GenBank/DDBJ whole genome shotgun (WGS) entry which is preliminary data.</text>
</comment>
<name>A0A6A6MZC9_HEVBR</name>
<dbReference type="EMBL" id="JAAGAX010000003">
    <property type="protein sequence ID" value="KAF2318467.1"/>
    <property type="molecule type" value="Genomic_DNA"/>
</dbReference>
<proteinExistence type="predicted"/>